<evidence type="ECO:0000256" key="2">
    <source>
        <dbReference type="SAM" id="MobiDB-lite"/>
    </source>
</evidence>
<sequence>MAPLSAAEKQRRYRARRDVDHERRQQYLNKEKERWRKDIDEGRKKKVSDLSEREKRAVRKKWRERKRKLRKNDRARTTFQQNVVGKRNARQGRRRLQNNIEELKALLEREKRKKEKYKKRCQRLAGGKKSPRSKVDALLRNQRVNNTIRKRLLLQELIIEDIRNKYRNTKKEREKQIIAKATTGKIIKKYRLQRAAQATLGFSKKRCHRPDARLMTYERKKNNRLPAECKQKVKAFFLRDDVSRMTTGRKQTVTQKKKKKQKRLLTDTIKNLHQKFLSENEHQVSYSCFCTLRPFWVVVPTEADRETCQCKTHENLQFMANTLYSQGLSATKNLEEMVDATMCDPKSKLCAYGECKDCVYSTHTMLRAPENTEIALTKWSLEDNAKVNDGEESGKRSTITVKKNVVTTEDELVSEFHDRLFRFRRHIFNIRWQYGAYRQLRVNLRSNECLLHVDFSENYSCKYSQEIQSVHFGGSHQQATLHTGVLYTAAEQSPVTFCSISPSRRHDPPAIWAHLDPVLDMVRERYPLINRLHVFSDGPATQYKQKGNFYLISKEPFKKGFKDISWNFFEASHGKGAPDGVGGTLKRSADQIVRHGGDIPNAEAMLHQLRSAGTSVELFFVGEGDVERKVQEMMEVPPLVPVKGTMKIHQIISFSPGTIKYRDITCLCQADKGVLDCACYGIKEVSLGEEASLQCTEEPSRPEAIMKENIGQWCIVKYDGEPYPGIILEVEEDVRVKCMHKNGINKFYWPGPREDISWYRDDQIVCLMKEPQALNKRSVQLEKEVWKFLENLGCWSDK</sequence>
<feature type="region of interest" description="Disordered" evidence="2">
    <location>
        <begin position="1"/>
        <end position="55"/>
    </location>
</feature>
<keyword evidence="4" id="KW-1185">Reference proteome</keyword>
<proteinExistence type="predicted"/>
<dbReference type="PANTHER" id="PTHR46601:SF1">
    <property type="entry name" value="ADF-H DOMAIN-CONTAINING PROTEIN"/>
    <property type="match status" value="1"/>
</dbReference>
<feature type="coiled-coil region" evidence="1">
    <location>
        <begin position="86"/>
        <end position="127"/>
    </location>
</feature>
<comment type="caution">
    <text evidence="3">The sequence shown here is derived from an EMBL/GenBank/DDBJ whole genome shotgun (WGS) entry which is preliminary data.</text>
</comment>
<protein>
    <submittedName>
        <fullName evidence="3">Uncharacterized protein</fullName>
    </submittedName>
</protein>
<reference evidence="3" key="1">
    <citation type="journal article" date="2023" name="Front. Mar. Sci.">
        <title>A new Merluccius polli reference genome to investigate the effects of global change in West African waters.</title>
        <authorList>
            <person name="Mateo J.L."/>
            <person name="Blanco-Fernandez C."/>
            <person name="Garcia-Vazquez E."/>
            <person name="Machado-Schiaffino G."/>
        </authorList>
    </citation>
    <scope>NUCLEOTIDE SEQUENCE</scope>
    <source>
        <strain evidence="3">C29</strain>
        <tissue evidence="3">Fin</tissue>
    </source>
</reference>
<dbReference type="Proteomes" id="UP001174136">
    <property type="component" value="Unassembled WGS sequence"/>
</dbReference>
<dbReference type="PANTHER" id="PTHR46601">
    <property type="entry name" value="ULP_PROTEASE DOMAIN-CONTAINING PROTEIN"/>
    <property type="match status" value="1"/>
</dbReference>
<organism evidence="3 4">
    <name type="scientific">Merluccius polli</name>
    <name type="common">Benguela hake</name>
    <name type="synonym">Merluccius cadenati</name>
    <dbReference type="NCBI Taxonomy" id="89951"/>
    <lineage>
        <taxon>Eukaryota</taxon>
        <taxon>Metazoa</taxon>
        <taxon>Chordata</taxon>
        <taxon>Craniata</taxon>
        <taxon>Vertebrata</taxon>
        <taxon>Euteleostomi</taxon>
        <taxon>Actinopterygii</taxon>
        <taxon>Neopterygii</taxon>
        <taxon>Teleostei</taxon>
        <taxon>Neoteleostei</taxon>
        <taxon>Acanthomorphata</taxon>
        <taxon>Zeiogadaria</taxon>
        <taxon>Gadariae</taxon>
        <taxon>Gadiformes</taxon>
        <taxon>Gadoidei</taxon>
        <taxon>Merlucciidae</taxon>
        <taxon>Merluccius</taxon>
    </lineage>
</organism>
<evidence type="ECO:0000313" key="3">
    <source>
        <dbReference type="EMBL" id="KAK0135789.1"/>
    </source>
</evidence>
<name>A0AA47M8Z4_MERPO</name>
<accession>A0AA47M8Z4</accession>
<gene>
    <name evidence="3" type="ORF">N1851_028353</name>
</gene>
<feature type="compositionally biased region" description="Basic and acidic residues" evidence="2">
    <location>
        <begin position="16"/>
        <end position="55"/>
    </location>
</feature>
<evidence type="ECO:0000313" key="4">
    <source>
        <dbReference type="Proteomes" id="UP001174136"/>
    </source>
</evidence>
<dbReference type="AlphaFoldDB" id="A0AA47M8Z4"/>
<evidence type="ECO:0000256" key="1">
    <source>
        <dbReference type="SAM" id="Coils"/>
    </source>
</evidence>
<dbReference type="EMBL" id="JAOPHQ010005407">
    <property type="protein sequence ID" value="KAK0135789.1"/>
    <property type="molecule type" value="Genomic_DNA"/>
</dbReference>
<keyword evidence="1" id="KW-0175">Coiled coil</keyword>